<dbReference type="Proteomes" id="UP000245375">
    <property type="component" value="Unassembled WGS sequence"/>
</dbReference>
<reference evidence="1" key="1">
    <citation type="submission" date="2018-05" db="EMBL/GenBank/DDBJ databases">
        <title>Algibacter marinivivus sp. nov., isolated from sample around a algae.</title>
        <authorList>
            <person name="Zhong X."/>
        </authorList>
    </citation>
    <scope>NUCLEOTIDE SEQUENCE [LARGE SCALE GENOMIC DNA]</scope>
    <source>
        <strain evidence="1">ZY111</strain>
    </source>
</reference>
<evidence type="ECO:0000313" key="1">
    <source>
        <dbReference type="EMBL" id="PWH82369.1"/>
    </source>
</evidence>
<evidence type="ECO:0000313" key="2">
    <source>
        <dbReference type="Proteomes" id="UP000245375"/>
    </source>
</evidence>
<gene>
    <name evidence="1" type="ORF">DIS18_08940</name>
</gene>
<comment type="caution">
    <text evidence="1">The sequence shown here is derived from an EMBL/GenBank/DDBJ whole genome shotgun (WGS) entry which is preliminary data.</text>
</comment>
<sequence length="71" mass="8173">MKTKKYLIAFVIVGGLLFTAFAKKTINHDEATTKVERKAKRIFADAKVERKAKRIFACNSRVERKAKRIFA</sequence>
<dbReference type="AlphaFoldDB" id="A0A2U2X3N4"/>
<proteinExistence type="predicted"/>
<keyword evidence="2" id="KW-1185">Reference proteome</keyword>
<organism evidence="1 2">
    <name type="scientific">Algibacter marinivivus</name>
    <dbReference type="NCBI Taxonomy" id="2100723"/>
    <lineage>
        <taxon>Bacteria</taxon>
        <taxon>Pseudomonadati</taxon>
        <taxon>Bacteroidota</taxon>
        <taxon>Flavobacteriia</taxon>
        <taxon>Flavobacteriales</taxon>
        <taxon>Flavobacteriaceae</taxon>
        <taxon>Algibacter</taxon>
    </lineage>
</organism>
<dbReference type="EMBL" id="QFRI01000002">
    <property type="protein sequence ID" value="PWH82369.1"/>
    <property type="molecule type" value="Genomic_DNA"/>
</dbReference>
<reference evidence="1" key="2">
    <citation type="submission" date="2018-05" db="EMBL/GenBank/DDBJ databases">
        <authorList>
            <person name="Lanie J.A."/>
            <person name="Ng W.-L."/>
            <person name="Kazmierczak K.M."/>
            <person name="Andrzejewski T.M."/>
            <person name="Davidsen T.M."/>
            <person name="Wayne K.J."/>
            <person name="Tettelin H."/>
            <person name="Glass J.I."/>
            <person name="Rusch D."/>
            <person name="Podicherti R."/>
            <person name="Tsui H.-C.T."/>
            <person name="Winkler M.E."/>
        </authorList>
    </citation>
    <scope>NUCLEOTIDE SEQUENCE [LARGE SCALE GENOMIC DNA]</scope>
    <source>
        <strain evidence="1">ZY111</strain>
    </source>
</reference>
<protein>
    <submittedName>
        <fullName evidence="1">Uncharacterized protein</fullName>
    </submittedName>
</protein>
<accession>A0A2U2X3N4</accession>
<name>A0A2U2X3N4_9FLAO</name>